<dbReference type="RefSeq" id="WP_236664438.1">
    <property type="nucleotide sequence ID" value="NZ_CP104098.1"/>
</dbReference>
<feature type="domain" description="AMP-dependent synthetase/ligase" evidence="3">
    <location>
        <begin position="47"/>
        <end position="269"/>
    </location>
</feature>
<evidence type="ECO:0000313" key="4">
    <source>
        <dbReference type="EMBL" id="GCB88987.1"/>
    </source>
</evidence>
<dbReference type="Pfam" id="PF00501">
    <property type="entry name" value="AMP-binding"/>
    <property type="match status" value="1"/>
</dbReference>
<dbReference type="GO" id="GO:0004497">
    <property type="term" value="F:monooxygenase activity"/>
    <property type="evidence" value="ECO:0007669"/>
    <property type="project" value="InterPro"/>
</dbReference>
<dbReference type="GO" id="GO:0020037">
    <property type="term" value="F:heme binding"/>
    <property type="evidence" value="ECO:0007669"/>
    <property type="project" value="InterPro"/>
</dbReference>
<reference evidence="4 5" key="1">
    <citation type="journal article" date="2019" name="Microbiol. Resour. Announc.">
        <title>Draft Genome Sequence of the Most Traditional epsilon-Poly-l-Lysine Producer, Streptomyces albulus NBRC14147.</title>
        <authorList>
            <person name="Yamanaka K."/>
            <person name="Hamano Y."/>
        </authorList>
    </citation>
    <scope>NUCLEOTIDE SEQUENCE [LARGE SCALE GENOMIC DNA]</scope>
    <source>
        <strain evidence="4 5">NBRC 14147</strain>
    </source>
</reference>
<dbReference type="InterPro" id="IPR042099">
    <property type="entry name" value="ANL_N_sf"/>
</dbReference>
<organism evidence="4 5">
    <name type="scientific">Streptomyces noursei</name>
    <name type="common">Streptomyces albulus</name>
    <dbReference type="NCBI Taxonomy" id="1971"/>
    <lineage>
        <taxon>Bacteria</taxon>
        <taxon>Bacillati</taxon>
        <taxon>Actinomycetota</taxon>
        <taxon>Actinomycetes</taxon>
        <taxon>Kitasatosporales</taxon>
        <taxon>Streptomycetaceae</taxon>
        <taxon>Streptomyces</taxon>
    </lineage>
</organism>
<comment type="caution">
    <text evidence="4">The sequence shown here is derived from an EMBL/GenBank/DDBJ whole genome shotgun (WGS) entry which is preliminary data.</text>
</comment>
<proteinExistence type="predicted"/>
<dbReference type="Gene3D" id="3.40.50.12780">
    <property type="entry name" value="N-terminal domain of ligase-like"/>
    <property type="match status" value="1"/>
</dbReference>
<protein>
    <submittedName>
        <fullName evidence="4">Putative peptide synthetase MbtE</fullName>
    </submittedName>
</protein>
<dbReference type="InterPro" id="IPR020845">
    <property type="entry name" value="AMP-binding_CS"/>
</dbReference>
<dbReference type="InterPro" id="IPR036396">
    <property type="entry name" value="Cyt_P450_sf"/>
</dbReference>
<keyword evidence="2" id="KW-0597">Phosphoprotein</keyword>
<keyword evidence="1" id="KW-0596">Phosphopantetheine</keyword>
<dbReference type="Gene3D" id="1.10.630.10">
    <property type="entry name" value="Cytochrome P450"/>
    <property type="match status" value="1"/>
</dbReference>
<evidence type="ECO:0000256" key="1">
    <source>
        <dbReference type="ARBA" id="ARBA00022450"/>
    </source>
</evidence>
<dbReference type="Gene3D" id="3.30.300.30">
    <property type="match status" value="1"/>
</dbReference>
<accession>A0A401QUB8</accession>
<dbReference type="Proteomes" id="UP000288351">
    <property type="component" value="Unassembled WGS sequence"/>
</dbReference>
<dbReference type="PROSITE" id="PS00455">
    <property type="entry name" value="AMP_BINDING"/>
    <property type="match status" value="1"/>
</dbReference>
<name>A0A401QUB8_STRNR</name>
<dbReference type="InterPro" id="IPR045851">
    <property type="entry name" value="AMP-bd_C_sf"/>
</dbReference>
<dbReference type="PANTHER" id="PTHR44845:SF6">
    <property type="entry name" value="BETA-ALANINE-ACTIVATING ENZYME"/>
    <property type="match status" value="1"/>
</dbReference>
<dbReference type="GO" id="GO:0016705">
    <property type="term" value="F:oxidoreductase activity, acting on paired donors, with incorporation or reduction of molecular oxygen"/>
    <property type="evidence" value="ECO:0007669"/>
    <property type="project" value="InterPro"/>
</dbReference>
<evidence type="ECO:0000313" key="5">
    <source>
        <dbReference type="Proteomes" id="UP000288351"/>
    </source>
</evidence>
<dbReference type="PANTHER" id="PTHR44845">
    <property type="entry name" value="CARRIER DOMAIN-CONTAINING PROTEIN"/>
    <property type="match status" value="1"/>
</dbReference>
<dbReference type="AlphaFoldDB" id="A0A401QUB8"/>
<dbReference type="GO" id="GO:0005506">
    <property type="term" value="F:iron ion binding"/>
    <property type="evidence" value="ECO:0007669"/>
    <property type="project" value="InterPro"/>
</dbReference>
<gene>
    <name evidence="4" type="ORF">SALB_01660</name>
</gene>
<dbReference type="SUPFAM" id="SSF56801">
    <property type="entry name" value="Acetyl-CoA synthetase-like"/>
    <property type="match status" value="1"/>
</dbReference>
<dbReference type="EMBL" id="BHXC01000006">
    <property type="protein sequence ID" value="GCB88987.1"/>
    <property type="molecule type" value="Genomic_DNA"/>
</dbReference>
<dbReference type="InterPro" id="IPR000873">
    <property type="entry name" value="AMP-dep_synth/lig_dom"/>
</dbReference>
<evidence type="ECO:0000259" key="3">
    <source>
        <dbReference type="Pfam" id="PF00501"/>
    </source>
</evidence>
<sequence>MPDGTPSGGSGEGRDATTGTFRSVLLVVHASDGPARPGTASDAWTGVGVEPTDANTAYLLYTSGTTGRPKGVCVTRGALAAHVDDMAERLELVPEDRVLWFAAPHVDVAWEQALTPLRVGATVVTRGPGVPTFGELADLVERHAVTVANLPGGYWNGWALALTEQQRTQRRALRLMISGSERMSARAAVNWQRILPDVPLLNAYGPTEAVITSTLFRVPAGLAARDEIPIGTACGSRQLQVLNAELAPVVRGQVGELYVGGGPLAREYLGRPSMTAARFVPDPYADSRGAVMYRTGDLVRENADGDLEFVGRIDDQVKVRGFRVEPAEVRLALERHPAVRHCAVLGRTAPGGPTSLVADPAFWAGDDSLPILRELRQRAPLWHLESATEGPLWCVLSHELAGEVLGDAARFSSERGSLLGTGRDRAPAGAGKMMALTDPPRATGTCGTWCCRIRARLPRRAAAPPRGARLTRPCPAGGCPPAHPGSPLPGLRCGGELRSCLASVTIGKGVSWAKACFRRGSVW</sequence>
<evidence type="ECO:0000256" key="2">
    <source>
        <dbReference type="ARBA" id="ARBA00022553"/>
    </source>
</evidence>